<dbReference type="InterPro" id="IPR012878">
    <property type="entry name" value="Beta-AFase-like_GH127_cat"/>
</dbReference>
<evidence type="ECO:0000259" key="1">
    <source>
        <dbReference type="Pfam" id="PF07944"/>
    </source>
</evidence>
<evidence type="ECO:0000259" key="3">
    <source>
        <dbReference type="Pfam" id="PF20737"/>
    </source>
</evidence>
<dbReference type="AlphaFoldDB" id="A0A4S8PM57"/>
<dbReference type="InterPro" id="IPR049049">
    <property type="entry name" value="Beta-AFase-like_GH127_C"/>
</dbReference>
<dbReference type="GO" id="GO:0005975">
    <property type="term" value="P:carbohydrate metabolic process"/>
    <property type="evidence" value="ECO:0007669"/>
    <property type="project" value="InterPro"/>
</dbReference>
<gene>
    <name evidence="4" type="ORF">E9998_05470</name>
</gene>
<feature type="domain" description="Non-reducing end beta-L-arabinofuranosidase-like GH127 catalytic" evidence="1">
    <location>
        <begin position="15"/>
        <end position="415"/>
    </location>
</feature>
<organism evidence="4 5">
    <name type="scientific">Glycomyces paridis</name>
    <dbReference type="NCBI Taxonomy" id="2126555"/>
    <lineage>
        <taxon>Bacteria</taxon>
        <taxon>Bacillati</taxon>
        <taxon>Actinomycetota</taxon>
        <taxon>Actinomycetes</taxon>
        <taxon>Glycomycetales</taxon>
        <taxon>Glycomycetaceae</taxon>
        <taxon>Glycomyces</taxon>
    </lineage>
</organism>
<feature type="domain" description="Non-reducing end beta-L-arabinofuranosidase-like GH127 middle" evidence="2">
    <location>
        <begin position="426"/>
        <end position="520"/>
    </location>
</feature>
<dbReference type="Proteomes" id="UP000305792">
    <property type="component" value="Unassembled WGS sequence"/>
</dbReference>
<dbReference type="PANTHER" id="PTHR43465:SF2">
    <property type="entry name" value="DUF1680 DOMAIN PROTEIN (AFU_ORTHOLOGUE AFUA_1G08910)"/>
    <property type="match status" value="1"/>
</dbReference>
<dbReference type="OrthoDB" id="9757939at2"/>
<keyword evidence="5" id="KW-1185">Reference proteome</keyword>
<dbReference type="Pfam" id="PF20736">
    <property type="entry name" value="Glyco_hydro127M"/>
    <property type="match status" value="1"/>
</dbReference>
<comment type="caution">
    <text evidence="4">The sequence shown here is derived from an EMBL/GenBank/DDBJ whole genome shotgun (WGS) entry which is preliminary data.</text>
</comment>
<proteinExistence type="predicted"/>
<reference evidence="4 5" key="1">
    <citation type="journal article" date="2018" name="Int. J. Syst. Evol. Microbiol.">
        <title>Glycomyces paridis sp. nov., isolated from the medicinal plant Paris polyphylla.</title>
        <authorList>
            <person name="Fang X.M."/>
            <person name="Bai J.L."/>
            <person name="Su J."/>
            <person name="Zhao L.L."/>
            <person name="Liu H.Y."/>
            <person name="Ma B.P."/>
            <person name="Zhang Y.Q."/>
            <person name="Yu L.Y."/>
        </authorList>
    </citation>
    <scope>NUCLEOTIDE SEQUENCE [LARGE SCALE GENOMIC DNA]</scope>
    <source>
        <strain evidence="4 5">CPCC 204357</strain>
    </source>
</reference>
<dbReference type="GO" id="GO:0016787">
    <property type="term" value="F:hydrolase activity"/>
    <property type="evidence" value="ECO:0007669"/>
    <property type="project" value="UniProtKB-KW"/>
</dbReference>
<name>A0A4S8PM57_9ACTN</name>
<feature type="domain" description="Non-reducing end beta-L-arabinofuranosidase-like GH127 C-terminal" evidence="3">
    <location>
        <begin position="523"/>
        <end position="629"/>
    </location>
</feature>
<dbReference type="Pfam" id="PF07944">
    <property type="entry name" value="Beta-AFase-like_GH127_cat"/>
    <property type="match status" value="1"/>
</dbReference>
<dbReference type="SUPFAM" id="SSF48208">
    <property type="entry name" value="Six-hairpin glycosidases"/>
    <property type="match status" value="1"/>
</dbReference>
<dbReference type="EMBL" id="STGX01000003">
    <property type="protein sequence ID" value="THV30825.1"/>
    <property type="molecule type" value="Genomic_DNA"/>
</dbReference>
<dbReference type="Pfam" id="PF20737">
    <property type="entry name" value="Glyco_hydro127C"/>
    <property type="match status" value="1"/>
</dbReference>
<accession>A0A4S8PM57</accession>
<dbReference type="InterPro" id="IPR049174">
    <property type="entry name" value="Beta-AFase-like"/>
</dbReference>
<sequence>MSEAPARRGPLPIADVVVDDAFWSPRRETVRTRALPHQEHQLRTGGQFEALKLAWRPGDEREPHIFWESDVAKWIEAASYTLARGHDPDLDASVDEAIALLEGAQGPDGYLNVHFTVVRPGERFTDLRDAHELYCAGHLIEAGVAHHAATGKTRLLDLVRRLADLVDREFGPGGSCEGGYDGHPEIELALVKLYRATGERRYLDLSLRLVDSRGRDPHYFAAERDRRGTEGFFGPHFLDRPTRPEWYREYVQDHAPVREQSEAVGHAVRAVYLYAGMADLALETGDAALRAACERLWDDVVSTKLYLTGGIGADPSREAFGPAYHLPVTDGYAETCAAIGLVMWARRMGALTGEAKYADVLERALYNGVVSGASADGTRYFYPNPLASDGTVERSEWFDCACCPPNYARLVASLEEYAYTADPDGLAVELYVSGSARFDRDGASVRVSQSTEYPWDGRVALTVDTETPVAFALRLRLPDWAPSHTLTVGGEPFEAPLESGYLVLDRTWAPGTEVVLDLPMAPTRVHAAPAVAAVHGRTAIQRGPIVYCAEEIDNAGPVPDLAVDPHAALRAVPDPDLGVVRVDVDGVRERPIDSLYSTERPAAEPTVIRTVPYYSWANRGKGTMAVWLRESAR</sequence>
<evidence type="ECO:0000313" key="4">
    <source>
        <dbReference type="EMBL" id="THV30825.1"/>
    </source>
</evidence>
<protein>
    <submittedName>
        <fullName evidence="4">Glycoside hydrolase family 127 protein</fullName>
    </submittedName>
</protein>
<evidence type="ECO:0000313" key="5">
    <source>
        <dbReference type="Proteomes" id="UP000305792"/>
    </source>
</evidence>
<dbReference type="RefSeq" id="WP_136528691.1">
    <property type="nucleotide sequence ID" value="NZ_STGX01000003.1"/>
</dbReference>
<keyword evidence="4" id="KW-0378">Hydrolase</keyword>
<evidence type="ECO:0000259" key="2">
    <source>
        <dbReference type="Pfam" id="PF20736"/>
    </source>
</evidence>
<dbReference type="PANTHER" id="PTHR43465">
    <property type="entry name" value="DUF1680 DOMAIN PROTEIN (AFU_ORTHOLOGUE AFUA_1G08910)"/>
    <property type="match status" value="1"/>
</dbReference>
<dbReference type="InterPro" id="IPR049046">
    <property type="entry name" value="Beta-AFase-like_GH127_middle"/>
</dbReference>
<dbReference type="InterPro" id="IPR008928">
    <property type="entry name" value="6-hairpin_glycosidase_sf"/>
</dbReference>